<evidence type="ECO:0000259" key="1">
    <source>
        <dbReference type="Pfam" id="PF14498"/>
    </source>
</evidence>
<evidence type="ECO:0000313" key="5">
    <source>
        <dbReference type="Proteomes" id="UP000066480"/>
    </source>
</evidence>
<dbReference type="AlphaFoldDB" id="A0A0K1JFR5"/>
<dbReference type="Gene3D" id="2.70.98.50">
    <property type="entry name" value="putative glycoside hydrolase family protein from bacillus halodurans"/>
    <property type="match status" value="1"/>
</dbReference>
<feature type="domain" description="Alpha fucosidase A-like C-terminal" evidence="2">
    <location>
        <begin position="713"/>
        <end position="772"/>
    </location>
</feature>
<sequence length="793" mass="85643">MTHESKLPSPSRRDLLKLGGLGAALSLGGLPAFAPRAAAVVRPAEAGLVPDSAATTLWYRAPGSVPKILEEGLPVGNGRLGALVTSDPAADTLYVTDATLWTGGLNDSLQSDGQFSYETTNFGTLSMLAKATVEVPGHTSTAIADYQRQLDLSNGFVSARYTAKGVTYRRDVYVSHPDDVLVIRLTQSGGGSYTGSVALAGTHGESTTAAGKVATFGGTLGNGLRYGAALTAVSKTGTIATDGSRVTFTGCEEVLILIAGGTNYVPNPKTQFKNPGLDPVSVSRGKVADAAAVSASHLLATHVADYRRLYDASTVNLGASTPAQRALDTPTRLATRAEAGATPDPELEASYLQFGRYLTITGSRDSVPTNLQGLWLDRNDPDWMADYHTDINLQMNYWLPDRAGLGGCFDAFADYCVSQLPCWTSNTQKLFNDSRNRFRNTSGKVAGWTTAISTNIFGGNGWWWHPAGSAWLCHSLFEHYQFTQDKAYLRKIYPLLKGACEFWESRLVTTTVDGKEVLVDDHDWSPEHGPEDTRGNTYSQELVWELFREFAEAAKVLGRDASYARTVDGLRAKLYLPAVSPTSGWFEEWMSPDNLGETTHRHLSPLIGLHPGDRITADTSPPELLTGVRSLLTARGMNSFGWAMAWRGLCWARLKDADKAYQAVLTVMKPSVDFSNGAAINFFDMYSFGDRSTFQIDANYGTPTAMLEMLVYSRPGVIELLPATPDAWRSGHAKGLGARGGFVVDLDWSDGQVSRVTIHSIGGTSTALRVGAWSKQIRLARGRSVTITPPRHA</sequence>
<keyword evidence="4" id="KW-0430">Lectin</keyword>
<dbReference type="InterPro" id="IPR013780">
    <property type="entry name" value="Glyco_hydro_b"/>
</dbReference>
<keyword evidence="5" id="KW-1185">Reference proteome</keyword>
<dbReference type="InterPro" id="IPR008928">
    <property type="entry name" value="6-hairpin_glycosidase_sf"/>
</dbReference>
<dbReference type="KEGG" id="lmoi:VV02_06310"/>
<dbReference type="InterPro" id="IPR016518">
    <property type="entry name" value="Alpha-L-fucosidase"/>
</dbReference>
<dbReference type="InterPro" id="IPR006311">
    <property type="entry name" value="TAT_signal"/>
</dbReference>
<feature type="domain" description="Glycosyl hydrolase family 95 N-terminal" evidence="1">
    <location>
        <begin position="127"/>
        <end position="265"/>
    </location>
</feature>
<dbReference type="PANTHER" id="PTHR31084:SF3">
    <property type="entry name" value="ALPHA-FUCOSIDASE A"/>
    <property type="match status" value="1"/>
</dbReference>
<dbReference type="Pfam" id="PF14498">
    <property type="entry name" value="Glyco_hyd_65N_2"/>
    <property type="match status" value="2"/>
</dbReference>
<organism evidence="4 5">
    <name type="scientific">Luteipulveratus mongoliensis</name>
    <dbReference type="NCBI Taxonomy" id="571913"/>
    <lineage>
        <taxon>Bacteria</taxon>
        <taxon>Bacillati</taxon>
        <taxon>Actinomycetota</taxon>
        <taxon>Actinomycetes</taxon>
        <taxon>Micrococcales</taxon>
        <taxon>Dermacoccaceae</taxon>
        <taxon>Luteipulveratus</taxon>
    </lineage>
</organism>
<dbReference type="InterPro" id="IPR049053">
    <property type="entry name" value="AFCA-like_C"/>
</dbReference>
<dbReference type="Gene3D" id="2.60.40.1180">
    <property type="entry name" value="Golgi alpha-mannosidase II"/>
    <property type="match status" value="1"/>
</dbReference>
<dbReference type="PIRSF" id="PIRSF007663">
    <property type="entry name" value="UCP007663"/>
    <property type="match status" value="1"/>
</dbReference>
<evidence type="ECO:0000313" key="4">
    <source>
        <dbReference type="EMBL" id="AKU15562.1"/>
    </source>
</evidence>
<dbReference type="OrthoDB" id="9802600at2"/>
<dbReference type="Pfam" id="PF21307">
    <property type="entry name" value="Glyco_hydro_95_C"/>
    <property type="match status" value="1"/>
</dbReference>
<dbReference type="GO" id="GO:0030246">
    <property type="term" value="F:carbohydrate binding"/>
    <property type="evidence" value="ECO:0007669"/>
    <property type="project" value="UniProtKB-KW"/>
</dbReference>
<gene>
    <name evidence="4" type="ORF">VV02_06310</name>
</gene>
<dbReference type="Gene3D" id="1.50.10.10">
    <property type="match status" value="1"/>
</dbReference>
<dbReference type="GO" id="GO:0005975">
    <property type="term" value="P:carbohydrate metabolic process"/>
    <property type="evidence" value="ECO:0007669"/>
    <property type="project" value="InterPro"/>
</dbReference>
<accession>A0A0K1JFR5</accession>
<evidence type="ECO:0000259" key="2">
    <source>
        <dbReference type="Pfam" id="PF21307"/>
    </source>
</evidence>
<dbReference type="InterPro" id="IPR027414">
    <property type="entry name" value="GH95_N_dom"/>
</dbReference>
<dbReference type="Proteomes" id="UP000066480">
    <property type="component" value="Chromosome"/>
</dbReference>
<dbReference type="Pfam" id="PF22124">
    <property type="entry name" value="Glyco_hydro_95_cat"/>
    <property type="match status" value="1"/>
</dbReference>
<feature type="domain" description="Glycosyl hydrolase family 95 catalytic" evidence="3">
    <location>
        <begin position="295"/>
        <end position="710"/>
    </location>
</feature>
<dbReference type="PATRIC" id="fig|571913.6.peg.1286"/>
<dbReference type="SUPFAM" id="SSF48208">
    <property type="entry name" value="Six-hairpin glycosidases"/>
    <property type="match status" value="1"/>
</dbReference>
<feature type="domain" description="Glycosyl hydrolase family 95 N-terminal" evidence="1">
    <location>
        <begin position="57"/>
        <end position="108"/>
    </location>
</feature>
<dbReference type="InterPro" id="IPR012341">
    <property type="entry name" value="6hp_glycosidase-like_sf"/>
</dbReference>
<dbReference type="STRING" id="571913.VV02_06310"/>
<name>A0A0K1JFR5_9MICO</name>
<proteinExistence type="predicted"/>
<dbReference type="InterPro" id="IPR054363">
    <property type="entry name" value="GH95_cat"/>
</dbReference>
<dbReference type="PANTHER" id="PTHR31084">
    <property type="entry name" value="ALPHA-L-FUCOSIDASE 2"/>
    <property type="match status" value="1"/>
</dbReference>
<dbReference type="RefSeq" id="WP_052590486.1">
    <property type="nucleotide sequence ID" value="NZ_CP011112.1"/>
</dbReference>
<dbReference type="PROSITE" id="PS51318">
    <property type="entry name" value="TAT"/>
    <property type="match status" value="1"/>
</dbReference>
<dbReference type="EMBL" id="CP011112">
    <property type="protein sequence ID" value="AKU15562.1"/>
    <property type="molecule type" value="Genomic_DNA"/>
</dbReference>
<reference evidence="4 5" key="1">
    <citation type="submission" date="2015-03" db="EMBL/GenBank/DDBJ databases">
        <title>Luteipulveratus halotolerans sp. nov., a novel actinobacterium (Dermacoccaceae) from Sarawak, Malaysia.</title>
        <authorList>
            <person name="Juboi H."/>
            <person name="Basik A."/>
            <person name="Shamsul S.S."/>
            <person name="Arnold P."/>
            <person name="Schmitt E.K."/>
            <person name="Sanglier J.-J."/>
            <person name="Yeo T."/>
        </authorList>
    </citation>
    <scope>NUCLEOTIDE SEQUENCE [LARGE SCALE GENOMIC DNA]</scope>
    <source>
        <strain evidence="4 5">MN07-A0370</strain>
    </source>
</reference>
<dbReference type="GO" id="GO:0004560">
    <property type="term" value="F:alpha-L-fucosidase activity"/>
    <property type="evidence" value="ECO:0007669"/>
    <property type="project" value="InterPro"/>
</dbReference>
<evidence type="ECO:0000259" key="3">
    <source>
        <dbReference type="Pfam" id="PF22124"/>
    </source>
</evidence>
<protein>
    <submittedName>
        <fullName evidence="4">Ricin B lectin</fullName>
    </submittedName>
</protein>